<dbReference type="GO" id="GO:0030288">
    <property type="term" value="C:outer membrane-bounded periplasmic space"/>
    <property type="evidence" value="ECO:0007669"/>
    <property type="project" value="TreeGrafter"/>
</dbReference>
<dbReference type="SUPFAM" id="SSF53850">
    <property type="entry name" value="Periplasmic binding protein-like II"/>
    <property type="match status" value="1"/>
</dbReference>
<keyword evidence="2" id="KW-0410">Iron transport</keyword>
<dbReference type="KEGG" id="nak:EH165_12240"/>
<sequence>MFTKRHLVLVTSSITALVVLAACGSTSTPAAQGGSGSNTSNAPTASGAAPTDEEQPLDPSALVIYNAQHENLTQAWADEFSKENGGVKVQLRNGSDLEMANQIVAEGADSPADVFITENSPGMNLVEQAGLFAPVDPGTTSQIPAQYSPSTGKWVGVAARSTVFVYNTSKLTQAQLPKSLIDLADPAWKGRWAASPSGADFQAIISALYELKGADATKTWLTAMKNDAAIYKGNSTVMKAVNAGEVDGGVIYHYYWYGDQAKTKENSSNTALHFFGNQDPGAFVSVSGAGVLASSDKKELAQKFLKFLTSKKGQEIVANNVLEYPLADITSETNKALKPLSSLEAPVVDPASLNSVAVTDLMTEVGLL</sequence>
<keyword evidence="4" id="KW-0408">Iron</keyword>
<feature type="region of interest" description="Disordered" evidence="5">
    <location>
        <begin position="28"/>
        <end position="55"/>
    </location>
</feature>
<feature type="binding site" evidence="4">
    <location>
        <position position="118"/>
    </location>
    <ligand>
        <name>Fe cation</name>
        <dbReference type="ChEBI" id="CHEBI:24875"/>
    </ligand>
</feature>
<feature type="binding site" evidence="4">
    <location>
        <position position="69"/>
    </location>
    <ligand>
        <name>Fe cation</name>
        <dbReference type="ChEBI" id="CHEBI:24875"/>
    </ligand>
</feature>
<gene>
    <name evidence="7" type="ORF">EH165_12240</name>
</gene>
<reference evidence="7 8" key="1">
    <citation type="submission" date="2018-11" db="EMBL/GenBank/DDBJ databases">
        <authorList>
            <person name="Da X."/>
        </authorList>
    </citation>
    <scope>NUCLEOTIDE SEQUENCE [LARGE SCALE GENOMIC DNA]</scope>
    <source>
        <strain evidence="7 8">S14-144</strain>
    </source>
</reference>
<dbReference type="PIRSF" id="PIRSF002825">
    <property type="entry name" value="CfbpA"/>
    <property type="match status" value="1"/>
</dbReference>
<dbReference type="PROSITE" id="PS51257">
    <property type="entry name" value="PROKAR_LIPOPROTEIN"/>
    <property type="match status" value="1"/>
</dbReference>
<evidence type="ECO:0000256" key="6">
    <source>
        <dbReference type="SAM" id="SignalP"/>
    </source>
</evidence>
<dbReference type="InterPro" id="IPR026045">
    <property type="entry name" value="Ferric-bd"/>
</dbReference>
<dbReference type="AlphaFoldDB" id="A0A3G8ZNB1"/>
<name>A0A3G8ZNB1_9ACTN</name>
<keyword evidence="4" id="KW-0479">Metal-binding</keyword>
<evidence type="ECO:0000256" key="2">
    <source>
        <dbReference type="ARBA" id="ARBA00022496"/>
    </source>
</evidence>
<dbReference type="GO" id="GO:0046872">
    <property type="term" value="F:metal ion binding"/>
    <property type="evidence" value="ECO:0007669"/>
    <property type="project" value="UniProtKB-KW"/>
</dbReference>
<evidence type="ECO:0000256" key="5">
    <source>
        <dbReference type="SAM" id="MobiDB-lite"/>
    </source>
</evidence>
<dbReference type="PANTHER" id="PTHR30006:SF15">
    <property type="entry name" value="IRON-UTILIZATION PERIPLASMIC PROTEIN"/>
    <property type="match status" value="1"/>
</dbReference>
<dbReference type="RefSeq" id="WP_124799693.1">
    <property type="nucleotide sequence ID" value="NZ_CP034170.1"/>
</dbReference>
<keyword evidence="2" id="KW-0406">Ion transport</keyword>
<dbReference type="CDD" id="cd13543">
    <property type="entry name" value="PBP2_Fbp"/>
    <property type="match status" value="1"/>
</dbReference>
<keyword evidence="8" id="KW-1185">Reference proteome</keyword>
<reference evidence="7 8" key="2">
    <citation type="submission" date="2018-12" db="EMBL/GenBank/DDBJ databases">
        <title>Nakamurella antarcticus sp. nov., isolated from Antarctica South Shetland Islands soil.</title>
        <authorList>
            <person name="Peng F."/>
        </authorList>
    </citation>
    <scope>NUCLEOTIDE SEQUENCE [LARGE SCALE GENOMIC DNA]</scope>
    <source>
        <strain evidence="7 8">S14-144</strain>
    </source>
</reference>
<feature type="binding site" evidence="4">
    <location>
        <position position="254"/>
    </location>
    <ligand>
        <name>Fe cation</name>
        <dbReference type="ChEBI" id="CHEBI:24875"/>
    </ligand>
</feature>
<dbReference type="OrthoDB" id="9769567at2"/>
<protein>
    <submittedName>
        <fullName evidence="7">Iron ABC transporter substrate-binding protein</fullName>
    </submittedName>
</protein>
<evidence type="ECO:0000256" key="4">
    <source>
        <dbReference type="PIRSR" id="PIRSR002825-1"/>
    </source>
</evidence>
<proteinExistence type="inferred from homology"/>
<dbReference type="GO" id="GO:0006826">
    <property type="term" value="P:iron ion transport"/>
    <property type="evidence" value="ECO:0007669"/>
    <property type="project" value="UniProtKB-KW"/>
</dbReference>
<evidence type="ECO:0000256" key="3">
    <source>
        <dbReference type="ARBA" id="ARBA00022729"/>
    </source>
</evidence>
<evidence type="ECO:0000313" key="7">
    <source>
        <dbReference type="EMBL" id="AZI58789.1"/>
    </source>
</evidence>
<dbReference type="Gene3D" id="3.40.190.10">
    <property type="entry name" value="Periplasmic binding protein-like II"/>
    <property type="match status" value="2"/>
</dbReference>
<feature type="binding site" evidence="4">
    <location>
        <position position="255"/>
    </location>
    <ligand>
        <name>Fe cation</name>
        <dbReference type="ChEBI" id="CHEBI:24875"/>
    </ligand>
</feature>
<evidence type="ECO:0000313" key="8">
    <source>
        <dbReference type="Proteomes" id="UP000268084"/>
    </source>
</evidence>
<accession>A0A3G8ZNB1</accession>
<organism evidence="7 8">
    <name type="scientific">Nakamurella antarctica</name>
    <dbReference type="NCBI Taxonomy" id="1902245"/>
    <lineage>
        <taxon>Bacteria</taxon>
        <taxon>Bacillati</taxon>
        <taxon>Actinomycetota</taxon>
        <taxon>Actinomycetes</taxon>
        <taxon>Nakamurellales</taxon>
        <taxon>Nakamurellaceae</taxon>
        <taxon>Nakamurella</taxon>
    </lineage>
</organism>
<dbReference type="PANTHER" id="PTHR30006">
    <property type="entry name" value="THIAMINE-BINDING PERIPLASMIC PROTEIN-RELATED"/>
    <property type="match status" value="1"/>
</dbReference>
<comment type="similarity">
    <text evidence="1">Belongs to the bacterial solute-binding protein 1 family.</text>
</comment>
<dbReference type="Pfam" id="PF13343">
    <property type="entry name" value="SBP_bac_6"/>
    <property type="match status" value="1"/>
</dbReference>
<evidence type="ECO:0000256" key="1">
    <source>
        <dbReference type="ARBA" id="ARBA00008520"/>
    </source>
</evidence>
<feature type="signal peptide" evidence="6">
    <location>
        <begin position="1"/>
        <end position="21"/>
    </location>
</feature>
<keyword evidence="3 6" id="KW-0732">Signal</keyword>
<dbReference type="EMBL" id="CP034170">
    <property type="protein sequence ID" value="AZI58789.1"/>
    <property type="molecule type" value="Genomic_DNA"/>
</dbReference>
<feature type="chain" id="PRO_5017978382" evidence="6">
    <location>
        <begin position="22"/>
        <end position="368"/>
    </location>
</feature>
<dbReference type="Proteomes" id="UP000268084">
    <property type="component" value="Chromosome"/>
</dbReference>
<keyword evidence="2" id="KW-0813">Transport</keyword>